<evidence type="ECO:0000313" key="1">
    <source>
        <dbReference type="EMBL" id="KKK87632.1"/>
    </source>
</evidence>
<gene>
    <name evidence="1" type="ORF">LCGC14_2751290</name>
</gene>
<proteinExistence type="predicted"/>
<reference evidence="1" key="1">
    <citation type="journal article" date="2015" name="Nature">
        <title>Complex archaea that bridge the gap between prokaryotes and eukaryotes.</title>
        <authorList>
            <person name="Spang A."/>
            <person name="Saw J.H."/>
            <person name="Jorgensen S.L."/>
            <person name="Zaremba-Niedzwiedzka K."/>
            <person name="Martijn J."/>
            <person name="Lind A.E."/>
            <person name="van Eijk R."/>
            <person name="Schleper C."/>
            <person name="Guy L."/>
            <person name="Ettema T.J."/>
        </authorList>
    </citation>
    <scope>NUCLEOTIDE SEQUENCE</scope>
</reference>
<dbReference type="EMBL" id="LAZR01050309">
    <property type="protein sequence ID" value="KKK87632.1"/>
    <property type="molecule type" value="Genomic_DNA"/>
</dbReference>
<comment type="caution">
    <text evidence="1">The sequence shown here is derived from an EMBL/GenBank/DDBJ whole genome shotgun (WGS) entry which is preliminary data.</text>
</comment>
<name>A0A0F8Z1K3_9ZZZZ</name>
<accession>A0A0F8Z1K3</accession>
<feature type="non-terminal residue" evidence="1">
    <location>
        <position position="1"/>
    </location>
</feature>
<dbReference type="AlphaFoldDB" id="A0A0F8Z1K3"/>
<organism evidence="1">
    <name type="scientific">marine sediment metagenome</name>
    <dbReference type="NCBI Taxonomy" id="412755"/>
    <lineage>
        <taxon>unclassified sequences</taxon>
        <taxon>metagenomes</taxon>
        <taxon>ecological metagenomes</taxon>
    </lineage>
</organism>
<protein>
    <submittedName>
        <fullName evidence="1">Uncharacterized protein</fullName>
    </submittedName>
</protein>
<sequence length="106" mass="12725">AGKTVELLRTLKINIDYFRKSTNPKNVEKLKSIKDIDKKRKRERVFTKKEKNYLESLLISGGIKERKIKIYRNFLIILIMYNPEYCILRSFLHTTCCLFLLVFEHL</sequence>